<sequence>MFMVPVMKIVTRIVSLALMSALLTACDNPSAMTEEQVELVRPVKLAIAESNAAEMKRVFPATIEASKHSALAFRVSGQLRELPVKAGAEVKEGDVLAQLDQADFKNTLADRQARYDLAKIQFAQIESLIKKKYASQTKLDEARANLKAAAAALAVAKDNVSYTQLIAPFDGVIGRVDIENFQSVQAQTPIIELQDTHEIDIKFSVPEGLLTQLKPDLDAKSVCANVTFESQSDASFTACYKKHDSVPDSVTRTYRVVFSMDRPLAFTVLPGMSVNIELDLTDVLQGQPSDHAVSVPLAAVFEQASQTYVWRVNAQMQAEQVAVKTVRIIDEQMLVSGLSPGDQVIAAGVAYIQSGQKVRAIKKERGL</sequence>
<dbReference type="InterPro" id="IPR058625">
    <property type="entry name" value="MdtA-like_BSH"/>
</dbReference>
<gene>
    <name evidence="7" type="ORF">SAMN05216175_110123</name>
</gene>
<evidence type="ECO:0000256" key="1">
    <source>
        <dbReference type="ARBA" id="ARBA00004196"/>
    </source>
</evidence>
<dbReference type="STRING" id="1045558.SAMN05216175_110123"/>
<feature type="domain" description="Multidrug resistance protein MdtA-like barrel-sandwich hybrid" evidence="5">
    <location>
        <begin position="74"/>
        <end position="187"/>
    </location>
</feature>
<dbReference type="EMBL" id="FOOU01000010">
    <property type="protein sequence ID" value="SFG65816.1"/>
    <property type="molecule type" value="Genomic_DNA"/>
</dbReference>
<evidence type="ECO:0000259" key="5">
    <source>
        <dbReference type="Pfam" id="PF25917"/>
    </source>
</evidence>
<keyword evidence="4" id="KW-0732">Signal</keyword>
<proteinExistence type="inferred from homology"/>
<evidence type="ECO:0000256" key="3">
    <source>
        <dbReference type="ARBA" id="ARBA00022448"/>
    </source>
</evidence>
<evidence type="ECO:0000313" key="7">
    <source>
        <dbReference type="EMBL" id="SFG65816.1"/>
    </source>
</evidence>
<feature type="domain" description="Multidrug resistance protein MdtA-like C-terminal permuted SH3" evidence="6">
    <location>
        <begin position="292"/>
        <end position="349"/>
    </location>
</feature>
<comment type="similarity">
    <text evidence="2">Belongs to the membrane fusion protein (MFP) (TC 8.A.1) family.</text>
</comment>
<comment type="subcellular location">
    <subcellularLocation>
        <location evidence="1">Cell envelope</location>
    </subcellularLocation>
</comment>
<name>A0A1I2TTL4_9GAMM</name>
<dbReference type="InterPro" id="IPR006143">
    <property type="entry name" value="RND_pump_MFP"/>
</dbReference>
<accession>A0A1I2TTL4</accession>
<dbReference type="Gene3D" id="2.40.30.170">
    <property type="match status" value="1"/>
</dbReference>
<dbReference type="PANTHER" id="PTHR30469">
    <property type="entry name" value="MULTIDRUG RESISTANCE PROTEIN MDTA"/>
    <property type="match status" value="1"/>
</dbReference>
<dbReference type="Gene3D" id="2.40.50.100">
    <property type="match status" value="1"/>
</dbReference>
<dbReference type="OrthoDB" id="1185083at2"/>
<dbReference type="NCBIfam" id="TIGR01730">
    <property type="entry name" value="RND_mfp"/>
    <property type="match status" value="1"/>
</dbReference>
<evidence type="ECO:0000256" key="2">
    <source>
        <dbReference type="ARBA" id="ARBA00009477"/>
    </source>
</evidence>
<dbReference type="GO" id="GO:1990281">
    <property type="term" value="C:efflux pump complex"/>
    <property type="evidence" value="ECO:0007669"/>
    <property type="project" value="TreeGrafter"/>
</dbReference>
<organism evidence="7 8">
    <name type="scientific">Neptunomonas qingdaonensis</name>
    <dbReference type="NCBI Taxonomy" id="1045558"/>
    <lineage>
        <taxon>Bacteria</taxon>
        <taxon>Pseudomonadati</taxon>
        <taxon>Pseudomonadota</taxon>
        <taxon>Gammaproteobacteria</taxon>
        <taxon>Oceanospirillales</taxon>
        <taxon>Oceanospirillaceae</taxon>
        <taxon>Neptunomonas</taxon>
    </lineage>
</organism>
<protein>
    <submittedName>
        <fullName evidence="7">RND family efflux transporter, MFP subunit</fullName>
    </submittedName>
</protein>
<dbReference type="Proteomes" id="UP000198623">
    <property type="component" value="Unassembled WGS sequence"/>
</dbReference>
<dbReference type="Gene3D" id="2.40.420.20">
    <property type="match status" value="1"/>
</dbReference>
<evidence type="ECO:0000313" key="8">
    <source>
        <dbReference type="Proteomes" id="UP000198623"/>
    </source>
</evidence>
<reference evidence="8" key="1">
    <citation type="submission" date="2016-10" db="EMBL/GenBank/DDBJ databases">
        <authorList>
            <person name="Varghese N."/>
            <person name="Submissions S."/>
        </authorList>
    </citation>
    <scope>NUCLEOTIDE SEQUENCE [LARGE SCALE GENOMIC DNA]</scope>
    <source>
        <strain evidence="8">CGMCC 1.10971</strain>
    </source>
</reference>
<dbReference type="PANTHER" id="PTHR30469:SF20">
    <property type="entry name" value="EFFLUX RND TRANSPORTER PERIPLASMIC ADAPTOR SUBUNIT"/>
    <property type="match status" value="1"/>
</dbReference>
<dbReference type="Gene3D" id="1.10.287.470">
    <property type="entry name" value="Helix hairpin bin"/>
    <property type="match status" value="1"/>
</dbReference>
<dbReference type="Pfam" id="PF25917">
    <property type="entry name" value="BSH_RND"/>
    <property type="match status" value="1"/>
</dbReference>
<evidence type="ECO:0000259" key="6">
    <source>
        <dbReference type="Pfam" id="PF25967"/>
    </source>
</evidence>
<dbReference type="AlphaFoldDB" id="A0A1I2TTL4"/>
<dbReference type="GO" id="GO:0015562">
    <property type="term" value="F:efflux transmembrane transporter activity"/>
    <property type="evidence" value="ECO:0007669"/>
    <property type="project" value="TreeGrafter"/>
</dbReference>
<keyword evidence="3" id="KW-0813">Transport</keyword>
<dbReference type="InterPro" id="IPR058627">
    <property type="entry name" value="MdtA-like_C"/>
</dbReference>
<dbReference type="Pfam" id="PF25967">
    <property type="entry name" value="RND-MFP_C"/>
    <property type="match status" value="1"/>
</dbReference>
<evidence type="ECO:0000256" key="4">
    <source>
        <dbReference type="SAM" id="SignalP"/>
    </source>
</evidence>
<feature type="signal peptide" evidence="4">
    <location>
        <begin position="1"/>
        <end position="25"/>
    </location>
</feature>
<keyword evidence="8" id="KW-1185">Reference proteome</keyword>
<feature type="chain" id="PRO_5011778866" evidence="4">
    <location>
        <begin position="26"/>
        <end position="367"/>
    </location>
</feature>
<dbReference type="SUPFAM" id="SSF111369">
    <property type="entry name" value="HlyD-like secretion proteins"/>
    <property type="match status" value="1"/>
</dbReference>